<dbReference type="STRING" id="1230455.C462_04290"/>
<dbReference type="EMBL" id="AOJJ01000038">
    <property type="protein sequence ID" value="EMA71966.1"/>
    <property type="molecule type" value="Genomic_DNA"/>
</dbReference>
<evidence type="ECO:0000256" key="1">
    <source>
        <dbReference type="SAM" id="MobiDB-lite"/>
    </source>
</evidence>
<dbReference type="Gene3D" id="1.10.287.110">
    <property type="entry name" value="DnaJ domain"/>
    <property type="match status" value="1"/>
</dbReference>
<keyword evidence="2" id="KW-0346">Stress response</keyword>
<evidence type="ECO:0000313" key="3">
    <source>
        <dbReference type="Proteomes" id="UP000011528"/>
    </source>
</evidence>
<dbReference type="CDD" id="cd06257">
    <property type="entry name" value="DnaJ"/>
    <property type="match status" value="1"/>
</dbReference>
<dbReference type="InterPro" id="IPR001623">
    <property type="entry name" value="DnaJ_domain"/>
</dbReference>
<protein>
    <submittedName>
        <fullName evidence="2">Heat shock protein DnaJ domain protein</fullName>
    </submittedName>
</protein>
<organism evidence="2 3">
    <name type="scientific">Halorubrum distributum JCM 13916</name>
    <dbReference type="NCBI Taxonomy" id="1230455"/>
    <lineage>
        <taxon>Archaea</taxon>
        <taxon>Methanobacteriati</taxon>
        <taxon>Methanobacteriota</taxon>
        <taxon>Stenosarchaea group</taxon>
        <taxon>Halobacteria</taxon>
        <taxon>Halobacteriales</taxon>
        <taxon>Haloferacaceae</taxon>
        <taxon>Halorubrum</taxon>
        <taxon>Halorubrum distributum group</taxon>
    </lineage>
</organism>
<dbReference type="RefSeq" id="WP_007993928.1">
    <property type="nucleotide sequence ID" value="NZ_AOJJ01000038.1"/>
</dbReference>
<name>M0PPQ8_9EURY</name>
<dbReference type="Proteomes" id="UP000011528">
    <property type="component" value="Unassembled WGS sequence"/>
</dbReference>
<dbReference type="SUPFAM" id="SSF46565">
    <property type="entry name" value="Chaperone J-domain"/>
    <property type="match status" value="1"/>
</dbReference>
<gene>
    <name evidence="2" type="ORF">C462_04290</name>
</gene>
<comment type="caution">
    <text evidence="2">The sequence shown here is derived from an EMBL/GenBank/DDBJ whole genome shotgun (WGS) entry which is preliminary data.</text>
</comment>
<feature type="compositionally biased region" description="Basic and acidic residues" evidence="1">
    <location>
        <begin position="11"/>
        <end position="22"/>
    </location>
</feature>
<dbReference type="InterPro" id="IPR036869">
    <property type="entry name" value="J_dom_sf"/>
</dbReference>
<dbReference type="AlphaFoldDB" id="M0PPQ8"/>
<proteinExistence type="predicted"/>
<dbReference type="PATRIC" id="fig|1230455.3.peg.798"/>
<sequence length="200" mass="22200">MSLDWPAGWERTPESERERNRSFEATLARTTEDLATELDRMGVDHWRASIGNGHTKSNGLPLHNANPDDPGFVLRWSDDGEEFAVACDAYSRLRDNVRTVYKWVHETRMRGNRPVETGDSEFAAARLPPGDADEDVIVAGSATSKPAHEVLGVDAYASDSEVIDAYHERVKEAHPDHGGSEAELMRVREAKEEMLGGENA</sequence>
<accession>M0PPQ8</accession>
<feature type="region of interest" description="Disordered" evidence="1">
    <location>
        <begin position="1"/>
        <end position="28"/>
    </location>
</feature>
<reference evidence="2 3" key="1">
    <citation type="journal article" date="2014" name="PLoS Genet.">
        <title>Phylogenetically driven sequencing of extremely halophilic archaea reveals strategies for static and dynamic osmo-response.</title>
        <authorList>
            <person name="Becker E.A."/>
            <person name="Seitzer P.M."/>
            <person name="Tritt A."/>
            <person name="Larsen D."/>
            <person name="Krusor M."/>
            <person name="Yao A.I."/>
            <person name="Wu D."/>
            <person name="Madern D."/>
            <person name="Eisen J.A."/>
            <person name="Darling A.E."/>
            <person name="Facciotti M.T."/>
        </authorList>
    </citation>
    <scope>NUCLEOTIDE SEQUENCE [LARGE SCALE GENOMIC DNA]</scope>
    <source>
        <strain evidence="2 3">JCM 13916</strain>
    </source>
</reference>
<evidence type="ECO:0000313" key="2">
    <source>
        <dbReference type="EMBL" id="EMA71966.1"/>
    </source>
</evidence>